<reference evidence="1" key="2">
    <citation type="journal article" date="2015" name="Data Brief">
        <title>Shoot transcriptome of the giant reed, Arundo donax.</title>
        <authorList>
            <person name="Barrero R.A."/>
            <person name="Guerrero F.D."/>
            <person name="Moolhuijzen P."/>
            <person name="Goolsby J.A."/>
            <person name="Tidwell J."/>
            <person name="Bellgard S.E."/>
            <person name="Bellgard M.I."/>
        </authorList>
    </citation>
    <scope>NUCLEOTIDE SEQUENCE</scope>
    <source>
        <tissue evidence="1">Shoot tissue taken approximately 20 cm above the soil surface</tissue>
    </source>
</reference>
<dbReference type="AlphaFoldDB" id="A0A0A8ZB57"/>
<sequence>MKQHQWQDHGRQEQRRRLEHGCLTPSLVPADPCRLGVSSSGANWILLQLLLVASREVSRPAMGKRSQRELEDLDRLAIDLERGSTDWG</sequence>
<evidence type="ECO:0000313" key="1">
    <source>
        <dbReference type="EMBL" id="JAD36046.1"/>
    </source>
</evidence>
<accession>A0A0A8ZB57</accession>
<dbReference type="EMBL" id="GBRH01261849">
    <property type="protein sequence ID" value="JAD36046.1"/>
    <property type="molecule type" value="Transcribed_RNA"/>
</dbReference>
<reference evidence="1" key="1">
    <citation type="submission" date="2014-09" db="EMBL/GenBank/DDBJ databases">
        <authorList>
            <person name="Magalhaes I.L.F."/>
            <person name="Oliveira U."/>
            <person name="Santos F.R."/>
            <person name="Vidigal T.H.D.A."/>
            <person name="Brescovit A.D."/>
            <person name="Santos A.J."/>
        </authorList>
    </citation>
    <scope>NUCLEOTIDE SEQUENCE</scope>
    <source>
        <tissue evidence="1">Shoot tissue taken approximately 20 cm above the soil surface</tissue>
    </source>
</reference>
<proteinExistence type="predicted"/>
<organism evidence="1">
    <name type="scientific">Arundo donax</name>
    <name type="common">Giant reed</name>
    <name type="synonym">Donax arundinaceus</name>
    <dbReference type="NCBI Taxonomy" id="35708"/>
    <lineage>
        <taxon>Eukaryota</taxon>
        <taxon>Viridiplantae</taxon>
        <taxon>Streptophyta</taxon>
        <taxon>Embryophyta</taxon>
        <taxon>Tracheophyta</taxon>
        <taxon>Spermatophyta</taxon>
        <taxon>Magnoliopsida</taxon>
        <taxon>Liliopsida</taxon>
        <taxon>Poales</taxon>
        <taxon>Poaceae</taxon>
        <taxon>PACMAD clade</taxon>
        <taxon>Arundinoideae</taxon>
        <taxon>Arundineae</taxon>
        <taxon>Arundo</taxon>
    </lineage>
</organism>
<name>A0A0A8ZB57_ARUDO</name>
<protein>
    <submittedName>
        <fullName evidence="1">Uncharacterized protein</fullName>
    </submittedName>
</protein>